<dbReference type="Proteomes" id="UP000323597">
    <property type="component" value="Chromosome A13"/>
</dbReference>
<name>A0A5D2WGV8_GOSMU</name>
<keyword evidence="1" id="KW-0732">Signal</keyword>
<dbReference type="AlphaFoldDB" id="A0A5D2WGV8"/>
<feature type="chain" id="PRO_5023150630" evidence="1">
    <location>
        <begin position="21"/>
        <end position="88"/>
    </location>
</feature>
<organism evidence="2 3">
    <name type="scientific">Gossypium mustelinum</name>
    <name type="common">Cotton</name>
    <name type="synonym">Gossypium caicoense</name>
    <dbReference type="NCBI Taxonomy" id="34275"/>
    <lineage>
        <taxon>Eukaryota</taxon>
        <taxon>Viridiplantae</taxon>
        <taxon>Streptophyta</taxon>
        <taxon>Embryophyta</taxon>
        <taxon>Tracheophyta</taxon>
        <taxon>Spermatophyta</taxon>
        <taxon>Magnoliopsida</taxon>
        <taxon>eudicotyledons</taxon>
        <taxon>Gunneridae</taxon>
        <taxon>Pentapetalae</taxon>
        <taxon>rosids</taxon>
        <taxon>malvids</taxon>
        <taxon>Malvales</taxon>
        <taxon>Malvaceae</taxon>
        <taxon>Malvoideae</taxon>
        <taxon>Gossypium</taxon>
    </lineage>
</organism>
<accession>A0A5D2WGV8</accession>
<protein>
    <submittedName>
        <fullName evidence="2">Uncharacterized protein</fullName>
    </submittedName>
</protein>
<reference evidence="2 3" key="1">
    <citation type="submission" date="2019-07" db="EMBL/GenBank/DDBJ databases">
        <title>WGS assembly of Gossypium mustelinum.</title>
        <authorList>
            <person name="Chen Z.J."/>
            <person name="Sreedasyam A."/>
            <person name="Ando A."/>
            <person name="Song Q."/>
            <person name="De L."/>
            <person name="Hulse-Kemp A."/>
            <person name="Ding M."/>
            <person name="Ye W."/>
            <person name="Kirkbride R."/>
            <person name="Jenkins J."/>
            <person name="Plott C."/>
            <person name="Lovell J."/>
            <person name="Lin Y.-M."/>
            <person name="Vaughn R."/>
            <person name="Liu B."/>
            <person name="Li W."/>
            <person name="Simpson S."/>
            <person name="Scheffler B."/>
            <person name="Saski C."/>
            <person name="Grover C."/>
            <person name="Hu G."/>
            <person name="Conover J."/>
            <person name="Carlson J."/>
            <person name="Shu S."/>
            <person name="Boston L."/>
            <person name="Williams M."/>
            <person name="Peterson D."/>
            <person name="Mcgee K."/>
            <person name="Jones D."/>
            <person name="Wendel J."/>
            <person name="Stelly D."/>
            <person name="Grimwood J."/>
            <person name="Schmutz J."/>
        </authorList>
    </citation>
    <scope>NUCLEOTIDE SEQUENCE [LARGE SCALE GENOMIC DNA]</scope>
    <source>
        <strain evidence="2">1408120.09</strain>
    </source>
</reference>
<evidence type="ECO:0000313" key="2">
    <source>
        <dbReference type="EMBL" id="TYJ00787.1"/>
    </source>
</evidence>
<dbReference type="EMBL" id="CM017648">
    <property type="protein sequence ID" value="TYJ00787.1"/>
    <property type="molecule type" value="Genomic_DNA"/>
</dbReference>
<feature type="signal peptide" evidence="1">
    <location>
        <begin position="1"/>
        <end position="20"/>
    </location>
</feature>
<sequence length="88" mass="9938">MGKPSLTLVFFFILLAKASSKMICSDWQNGIEAREVPIQCYQSLFDTVVEVIQEAYEGITGDLVERKKCDSHFEVIGGGYKFRKIISL</sequence>
<keyword evidence="3" id="KW-1185">Reference proteome</keyword>
<gene>
    <name evidence="2" type="ORF">E1A91_A13G109100v1</name>
</gene>
<evidence type="ECO:0000313" key="3">
    <source>
        <dbReference type="Proteomes" id="UP000323597"/>
    </source>
</evidence>
<proteinExistence type="predicted"/>
<evidence type="ECO:0000256" key="1">
    <source>
        <dbReference type="SAM" id="SignalP"/>
    </source>
</evidence>